<evidence type="ECO:0000313" key="7">
    <source>
        <dbReference type="EMBL" id="PSF07764.1"/>
    </source>
</evidence>
<dbReference type="AlphaFoldDB" id="A0A2T1KCA5"/>
<feature type="transmembrane region" description="Helical" evidence="6">
    <location>
        <begin position="278"/>
        <end position="308"/>
    </location>
</feature>
<proteinExistence type="predicted"/>
<evidence type="ECO:0000256" key="6">
    <source>
        <dbReference type="SAM" id="Phobius"/>
    </source>
</evidence>
<comment type="caution">
    <text evidence="7">The sequence shown here is derived from an EMBL/GenBank/DDBJ whole genome shotgun (WGS) entry which is preliminary data.</text>
</comment>
<dbReference type="EMBL" id="PXNN01000013">
    <property type="protein sequence ID" value="PSF07764.1"/>
    <property type="molecule type" value="Genomic_DNA"/>
</dbReference>
<dbReference type="PANTHER" id="PTHR30250:SF11">
    <property type="entry name" value="O-ANTIGEN TRANSPORTER-RELATED"/>
    <property type="match status" value="1"/>
</dbReference>
<organism evidence="7 8">
    <name type="scientific">Marinobacter halophilus</name>
    <dbReference type="NCBI Taxonomy" id="1323740"/>
    <lineage>
        <taxon>Bacteria</taxon>
        <taxon>Pseudomonadati</taxon>
        <taxon>Pseudomonadota</taxon>
        <taxon>Gammaproteobacteria</taxon>
        <taxon>Pseudomonadales</taxon>
        <taxon>Marinobacteraceae</taxon>
        <taxon>Marinobacter</taxon>
    </lineage>
</organism>
<evidence type="ECO:0000256" key="4">
    <source>
        <dbReference type="ARBA" id="ARBA00022989"/>
    </source>
</evidence>
<name>A0A2T1KCA5_9GAMM</name>
<protein>
    <recommendedName>
        <fullName evidence="9">Polysaccharide biosynthesis protein C-terminal domain-containing protein</fullName>
    </recommendedName>
</protein>
<dbReference type="PANTHER" id="PTHR30250">
    <property type="entry name" value="PST FAMILY PREDICTED COLANIC ACID TRANSPORTER"/>
    <property type="match status" value="1"/>
</dbReference>
<gene>
    <name evidence="7" type="ORF">C7H08_10135</name>
</gene>
<feature type="transmembrane region" description="Helical" evidence="6">
    <location>
        <begin position="164"/>
        <end position="183"/>
    </location>
</feature>
<evidence type="ECO:0000313" key="8">
    <source>
        <dbReference type="Proteomes" id="UP000238385"/>
    </source>
</evidence>
<feature type="transmembrane region" description="Helical" evidence="6">
    <location>
        <begin position="7"/>
        <end position="27"/>
    </location>
</feature>
<dbReference type="GO" id="GO:0005886">
    <property type="term" value="C:plasma membrane"/>
    <property type="evidence" value="ECO:0007669"/>
    <property type="project" value="UniProtKB-SubCell"/>
</dbReference>
<feature type="transmembrane region" description="Helical" evidence="6">
    <location>
        <begin position="39"/>
        <end position="61"/>
    </location>
</feature>
<evidence type="ECO:0000256" key="3">
    <source>
        <dbReference type="ARBA" id="ARBA00022692"/>
    </source>
</evidence>
<sequence length="410" mass="45899">MTNRLLVAYSLVGIIYNVFLMVSSIVFVRAFNPEAIGEYFYLVFLSSAICNIALFGNATYINKHLQLGTGANLQSRLVVFSFLSIAIYLIILTKSDQSFSGLYVFMILFEAGLLKVVKDRIFTSYLRSLNRLSAYSFFLIGSSVLRLSVTFVIFKYEIKIEHAIILYFIITLFFSLIAFAALINLKEGFGDVSISNYCRDGSPYFIATVFTMLYDYVPVLFLKYFNGSSVEIAYYVSSYKIISIFILGLAIVSPVFLQYQRKIYLKEKHGKNVMSGAIFLILALSILYLPIFLFLQFNSSFVIGLIFGSEYDGAESTLRAISYCIWGSSINFIAFATFQALDLQKLVPKIVGPFALANLVATYYAAPMGSSSVAVVFAVSILGSAAISFYILLKRNICERRAFLDRGAIL</sequence>
<evidence type="ECO:0000256" key="5">
    <source>
        <dbReference type="ARBA" id="ARBA00023136"/>
    </source>
</evidence>
<keyword evidence="8" id="KW-1185">Reference proteome</keyword>
<keyword evidence="3 6" id="KW-0812">Transmembrane</keyword>
<feature type="transmembrane region" description="Helical" evidence="6">
    <location>
        <begin position="320"/>
        <end position="338"/>
    </location>
</feature>
<feature type="transmembrane region" description="Helical" evidence="6">
    <location>
        <begin position="204"/>
        <end position="226"/>
    </location>
</feature>
<keyword evidence="2" id="KW-1003">Cell membrane</keyword>
<comment type="subcellular location">
    <subcellularLocation>
        <location evidence="1">Cell membrane</location>
        <topology evidence="1">Multi-pass membrane protein</topology>
    </subcellularLocation>
</comment>
<keyword evidence="5 6" id="KW-0472">Membrane</keyword>
<feature type="transmembrane region" description="Helical" evidence="6">
    <location>
        <begin position="232"/>
        <end position="257"/>
    </location>
</feature>
<feature type="transmembrane region" description="Helical" evidence="6">
    <location>
        <begin position="137"/>
        <end position="158"/>
    </location>
</feature>
<evidence type="ECO:0000256" key="2">
    <source>
        <dbReference type="ARBA" id="ARBA00022475"/>
    </source>
</evidence>
<evidence type="ECO:0008006" key="9">
    <source>
        <dbReference type="Google" id="ProtNLM"/>
    </source>
</evidence>
<accession>A0A2T1KCA5</accession>
<reference evidence="7 8" key="1">
    <citation type="submission" date="2018-03" db="EMBL/GenBank/DDBJ databases">
        <title>Marinobacter brunus sp. nov., a marine bacterium of Gamma-proteobacteria isolated from the surface seawater of the South China Sea.</title>
        <authorList>
            <person name="Cheng H."/>
            <person name="Wu Y.-H."/>
            <person name="Xamxidin M."/>
            <person name="Xu X.-W."/>
        </authorList>
    </citation>
    <scope>NUCLEOTIDE SEQUENCE [LARGE SCALE GENOMIC DNA]</scope>
    <source>
        <strain evidence="7 8">JCM 30472</strain>
    </source>
</reference>
<evidence type="ECO:0000256" key="1">
    <source>
        <dbReference type="ARBA" id="ARBA00004651"/>
    </source>
</evidence>
<feature type="transmembrane region" description="Helical" evidence="6">
    <location>
        <begin position="98"/>
        <end position="117"/>
    </location>
</feature>
<feature type="transmembrane region" description="Helical" evidence="6">
    <location>
        <begin position="372"/>
        <end position="393"/>
    </location>
</feature>
<dbReference type="InterPro" id="IPR050833">
    <property type="entry name" value="Poly_Biosynth_Transport"/>
</dbReference>
<dbReference type="RefSeq" id="WP_106671633.1">
    <property type="nucleotide sequence ID" value="NZ_BMFE01000001.1"/>
</dbReference>
<keyword evidence="4 6" id="KW-1133">Transmembrane helix</keyword>
<feature type="transmembrane region" description="Helical" evidence="6">
    <location>
        <begin position="73"/>
        <end position="92"/>
    </location>
</feature>
<dbReference type="Proteomes" id="UP000238385">
    <property type="component" value="Unassembled WGS sequence"/>
</dbReference>